<dbReference type="AlphaFoldDB" id="A0A5E5P3H3"/>
<dbReference type="Proteomes" id="UP000364291">
    <property type="component" value="Unassembled WGS sequence"/>
</dbReference>
<sequence length="184" mass="19967">MKLDPRVQQGAALLAGLCLLFAATVGVTKFLHRRPAAPAPATPEQIVAQAVATNPALVSRDACLRLAVVPLPSSLLDPTRTPLPTQADAEKQPDANLRNWLSRLNPPLANLPMNHEQLVMSVMATMPTVQARRDAAHARIQAELRQIDVYKGICAKTWPATDRLAASLVTLHRNVLMAIHPMPH</sequence>
<evidence type="ECO:0000313" key="2">
    <source>
        <dbReference type="Proteomes" id="UP000364291"/>
    </source>
</evidence>
<proteinExistence type="predicted"/>
<dbReference type="RefSeq" id="WP_150728472.1">
    <property type="nucleotide sequence ID" value="NZ_CABPSX010000002.1"/>
</dbReference>
<evidence type="ECO:0000313" key="1">
    <source>
        <dbReference type="EMBL" id="VVG70329.1"/>
    </source>
</evidence>
<reference evidence="1 2" key="1">
    <citation type="submission" date="2019-08" db="EMBL/GenBank/DDBJ databases">
        <authorList>
            <person name="Peeters C."/>
        </authorList>
    </citation>
    <scope>NUCLEOTIDE SEQUENCE [LARGE SCALE GENOMIC DNA]</scope>
    <source>
        <strain evidence="1 2">LMG 18089</strain>
    </source>
</reference>
<accession>A0A5E5P3H3</accession>
<protein>
    <submittedName>
        <fullName evidence="1">Uncharacterized protein</fullName>
    </submittedName>
</protein>
<name>A0A5E5P3H3_9BURK</name>
<organism evidence="1 2">
    <name type="scientific">Pandoraea apista</name>
    <dbReference type="NCBI Taxonomy" id="93218"/>
    <lineage>
        <taxon>Bacteria</taxon>
        <taxon>Pseudomonadati</taxon>
        <taxon>Pseudomonadota</taxon>
        <taxon>Betaproteobacteria</taxon>
        <taxon>Burkholderiales</taxon>
        <taxon>Burkholderiaceae</taxon>
        <taxon>Pandoraea</taxon>
    </lineage>
</organism>
<dbReference type="OrthoDB" id="9134359at2"/>
<dbReference type="EMBL" id="CABPSX010000002">
    <property type="protein sequence ID" value="VVG70329.1"/>
    <property type="molecule type" value="Genomic_DNA"/>
</dbReference>
<gene>
    <name evidence="1" type="ORF">PAP18089_01289</name>
</gene>